<keyword evidence="1" id="KW-1133">Transmembrane helix</keyword>
<sequence length="213" mass="22959">MRTDPLIDRLTHDLKPVRRRTTLTDAGILAGLGGIELGLFLAMGFSRSDMPMAMHLPSFWWKLASLGLIALVSGIVAVVSFDPMNSPRRGLRWIIALIAACLSIGWILDASRDGAAMLLMRLDWQDGVQCLYKMVGLSVPAVITLGLLMHRGAPTDRDGTALAAGLAAAAWGAFVFVFACPVDDPLYVAVWYSLGCGAVTLLARLALPPLTRW</sequence>
<feature type="transmembrane region" description="Helical" evidence="1">
    <location>
        <begin position="63"/>
        <end position="81"/>
    </location>
</feature>
<protein>
    <submittedName>
        <fullName evidence="2">Membrane protein</fullName>
    </submittedName>
</protein>
<evidence type="ECO:0000313" key="2">
    <source>
        <dbReference type="EMBL" id="GGF42639.1"/>
    </source>
</evidence>
<dbReference type="Pfam" id="PF06532">
    <property type="entry name" value="NrsF"/>
    <property type="match status" value="1"/>
</dbReference>
<keyword evidence="3" id="KW-1185">Reference proteome</keyword>
<feature type="transmembrane region" description="Helical" evidence="1">
    <location>
        <begin position="185"/>
        <end position="207"/>
    </location>
</feature>
<feature type="transmembrane region" description="Helical" evidence="1">
    <location>
        <begin position="21"/>
        <end position="43"/>
    </location>
</feature>
<dbReference type="AlphaFoldDB" id="A0A8J2YYS6"/>
<organism evidence="2 3">
    <name type="scientific">Aliidongia dinghuensis</name>
    <dbReference type="NCBI Taxonomy" id="1867774"/>
    <lineage>
        <taxon>Bacteria</taxon>
        <taxon>Pseudomonadati</taxon>
        <taxon>Pseudomonadota</taxon>
        <taxon>Alphaproteobacteria</taxon>
        <taxon>Rhodospirillales</taxon>
        <taxon>Dongiaceae</taxon>
        <taxon>Aliidongia</taxon>
    </lineage>
</organism>
<accession>A0A8J2YYS6</accession>
<gene>
    <name evidence="2" type="ORF">GCM10011611_56340</name>
</gene>
<dbReference type="RefSeq" id="WP_189051519.1">
    <property type="nucleotide sequence ID" value="NZ_BMJQ01000019.1"/>
</dbReference>
<reference evidence="2" key="2">
    <citation type="submission" date="2020-09" db="EMBL/GenBank/DDBJ databases">
        <authorList>
            <person name="Sun Q."/>
            <person name="Zhou Y."/>
        </authorList>
    </citation>
    <scope>NUCLEOTIDE SEQUENCE</scope>
    <source>
        <strain evidence="2">CGMCC 1.15725</strain>
    </source>
</reference>
<evidence type="ECO:0000256" key="1">
    <source>
        <dbReference type="SAM" id="Phobius"/>
    </source>
</evidence>
<keyword evidence="1" id="KW-0472">Membrane</keyword>
<feature type="transmembrane region" description="Helical" evidence="1">
    <location>
        <begin position="161"/>
        <end position="179"/>
    </location>
</feature>
<dbReference type="Proteomes" id="UP000646365">
    <property type="component" value="Unassembled WGS sequence"/>
</dbReference>
<keyword evidence="1" id="KW-0812">Transmembrane</keyword>
<evidence type="ECO:0000313" key="3">
    <source>
        <dbReference type="Proteomes" id="UP000646365"/>
    </source>
</evidence>
<dbReference type="InterPro" id="IPR009495">
    <property type="entry name" value="NrsF"/>
</dbReference>
<feature type="transmembrane region" description="Helical" evidence="1">
    <location>
        <begin position="131"/>
        <end position="149"/>
    </location>
</feature>
<name>A0A8J2YYS6_9PROT</name>
<dbReference type="EMBL" id="BMJQ01000019">
    <property type="protein sequence ID" value="GGF42639.1"/>
    <property type="molecule type" value="Genomic_DNA"/>
</dbReference>
<feature type="transmembrane region" description="Helical" evidence="1">
    <location>
        <begin position="93"/>
        <end position="111"/>
    </location>
</feature>
<comment type="caution">
    <text evidence="2">The sequence shown here is derived from an EMBL/GenBank/DDBJ whole genome shotgun (WGS) entry which is preliminary data.</text>
</comment>
<reference evidence="2" key="1">
    <citation type="journal article" date="2014" name="Int. J. Syst. Evol. Microbiol.">
        <title>Complete genome sequence of Corynebacterium casei LMG S-19264T (=DSM 44701T), isolated from a smear-ripened cheese.</title>
        <authorList>
            <consortium name="US DOE Joint Genome Institute (JGI-PGF)"/>
            <person name="Walter F."/>
            <person name="Albersmeier A."/>
            <person name="Kalinowski J."/>
            <person name="Ruckert C."/>
        </authorList>
    </citation>
    <scope>NUCLEOTIDE SEQUENCE</scope>
    <source>
        <strain evidence="2">CGMCC 1.15725</strain>
    </source>
</reference>
<proteinExistence type="predicted"/>